<dbReference type="Proteomes" id="UP000499080">
    <property type="component" value="Unassembled WGS sequence"/>
</dbReference>
<dbReference type="AlphaFoldDB" id="A0A4Y2GE53"/>
<protein>
    <submittedName>
        <fullName evidence="1">Uncharacterized protein</fullName>
    </submittedName>
</protein>
<organism evidence="1 2">
    <name type="scientific">Araneus ventricosus</name>
    <name type="common">Orbweaver spider</name>
    <name type="synonym">Epeira ventricosa</name>
    <dbReference type="NCBI Taxonomy" id="182803"/>
    <lineage>
        <taxon>Eukaryota</taxon>
        <taxon>Metazoa</taxon>
        <taxon>Ecdysozoa</taxon>
        <taxon>Arthropoda</taxon>
        <taxon>Chelicerata</taxon>
        <taxon>Arachnida</taxon>
        <taxon>Araneae</taxon>
        <taxon>Araneomorphae</taxon>
        <taxon>Entelegynae</taxon>
        <taxon>Araneoidea</taxon>
        <taxon>Araneidae</taxon>
        <taxon>Araneus</taxon>
    </lineage>
</organism>
<evidence type="ECO:0000313" key="1">
    <source>
        <dbReference type="EMBL" id="GBM51880.1"/>
    </source>
</evidence>
<keyword evidence="2" id="KW-1185">Reference proteome</keyword>
<proteinExistence type="predicted"/>
<name>A0A4Y2GE53_ARAVE</name>
<evidence type="ECO:0000313" key="2">
    <source>
        <dbReference type="Proteomes" id="UP000499080"/>
    </source>
</evidence>
<gene>
    <name evidence="1" type="ORF">AVEN_186171_1</name>
</gene>
<dbReference type="EMBL" id="BGPR01001354">
    <property type="protein sequence ID" value="GBM51880.1"/>
    <property type="molecule type" value="Genomic_DNA"/>
</dbReference>
<accession>A0A4Y2GE53</accession>
<reference evidence="1 2" key="1">
    <citation type="journal article" date="2019" name="Sci. Rep.">
        <title>Orb-weaving spider Araneus ventricosus genome elucidates the spidroin gene catalogue.</title>
        <authorList>
            <person name="Kono N."/>
            <person name="Nakamura H."/>
            <person name="Ohtoshi R."/>
            <person name="Moran D.A.P."/>
            <person name="Shinohara A."/>
            <person name="Yoshida Y."/>
            <person name="Fujiwara M."/>
            <person name="Mori M."/>
            <person name="Tomita M."/>
            <person name="Arakawa K."/>
        </authorList>
    </citation>
    <scope>NUCLEOTIDE SEQUENCE [LARGE SCALE GENOMIC DNA]</scope>
</reference>
<comment type="caution">
    <text evidence="1">The sequence shown here is derived from an EMBL/GenBank/DDBJ whole genome shotgun (WGS) entry which is preliminary data.</text>
</comment>
<sequence>MVKEHLLLLRHEMLLIVWPVGQYQFSVFCLPPLVSRFLFFFSTSGGAAPTSVVPHQVVSISPITSIGKRAQKRVISAPSEWRHLYIPALHRWNMRLQYVLIVTLGPACETILSWTQLRVGRPTLLSL</sequence>